<dbReference type="Pfam" id="PF00126">
    <property type="entry name" value="HTH_1"/>
    <property type="match status" value="1"/>
</dbReference>
<dbReference type="GO" id="GO:0003700">
    <property type="term" value="F:DNA-binding transcription factor activity"/>
    <property type="evidence" value="ECO:0007669"/>
    <property type="project" value="InterPro"/>
</dbReference>
<name>A0A1G5R162_9RHOB</name>
<feature type="domain" description="HTH lysR-type" evidence="2">
    <location>
        <begin position="5"/>
        <end position="62"/>
    </location>
</feature>
<evidence type="ECO:0000256" key="1">
    <source>
        <dbReference type="ARBA" id="ARBA00009437"/>
    </source>
</evidence>
<gene>
    <name evidence="3" type="ORF">SAMN04488118_10770</name>
</gene>
<dbReference type="EMBL" id="FMWG01000007">
    <property type="protein sequence ID" value="SCZ67530.1"/>
    <property type="molecule type" value="Genomic_DNA"/>
</dbReference>
<dbReference type="SUPFAM" id="SSF46785">
    <property type="entry name" value="Winged helix' DNA-binding domain"/>
    <property type="match status" value="1"/>
</dbReference>
<evidence type="ECO:0000313" key="4">
    <source>
        <dbReference type="Proteomes" id="UP000198767"/>
    </source>
</evidence>
<keyword evidence="4" id="KW-1185">Reference proteome</keyword>
<dbReference type="Gene3D" id="1.10.10.10">
    <property type="entry name" value="Winged helix-like DNA-binding domain superfamily/Winged helix DNA-binding domain"/>
    <property type="match status" value="1"/>
</dbReference>
<evidence type="ECO:0000313" key="3">
    <source>
        <dbReference type="EMBL" id="SCZ67530.1"/>
    </source>
</evidence>
<dbReference type="GO" id="GO:0006351">
    <property type="term" value="P:DNA-templated transcription"/>
    <property type="evidence" value="ECO:0007669"/>
    <property type="project" value="TreeGrafter"/>
</dbReference>
<proteinExistence type="inferred from homology"/>
<dbReference type="AlphaFoldDB" id="A0A1G5R162"/>
<dbReference type="Proteomes" id="UP000198767">
    <property type="component" value="Unassembled WGS sequence"/>
</dbReference>
<protein>
    <submittedName>
        <fullName evidence="3">Transcriptional regulator, LysR family</fullName>
    </submittedName>
</protein>
<accession>A0A1G5R162</accession>
<dbReference type="GO" id="GO:0043565">
    <property type="term" value="F:sequence-specific DNA binding"/>
    <property type="evidence" value="ECO:0007669"/>
    <property type="project" value="TreeGrafter"/>
</dbReference>
<dbReference type="RefSeq" id="WP_090219540.1">
    <property type="nucleotide sequence ID" value="NZ_FMWG01000007.1"/>
</dbReference>
<dbReference type="InterPro" id="IPR000847">
    <property type="entry name" value="LysR_HTH_N"/>
</dbReference>
<reference evidence="3 4" key="1">
    <citation type="submission" date="2016-10" db="EMBL/GenBank/DDBJ databases">
        <authorList>
            <person name="de Groot N.N."/>
        </authorList>
    </citation>
    <scope>NUCLEOTIDE SEQUENCE [LARGE SCALE GENOMIC DNA]</scope>
    <source>
        <strain evidence="3 4">U95</strain>
    </source>
</reference>
<comment type="similarity">
    <text evidence="1">Belongs to the LysR transcriptional regulatory family.</text>
</comment>
<dbReference type="OrthoDB" id="9796526at2"/>
<evidence type="ECO:0000259" key="2">
    <source>
        <dbReference type="PROSITE" id="PS50931"/>
    </source>
</evidence>
<dbReference type="SUPFAM" id="SSF53850">
    <property type="entry name" value="Periplasmic binding protein-like II"/>
    <property type="match status" value="1"/>
</dbReference>
<sequence>MKEMPSLDDLMLFLAVADNGGLAGAARLTGRSVPTLSRRMQQLERVLELVLFSRGKQGYILTAQGRVLRENLSEFQGIERDLRKVLEHGPRPQVRITAGSWTALFLAQNLPRFWNQTCAWVPDFMESTVPLDIARRGADIGLRNAPPEQPWLAGRRTRRVTYAVYARSIEVKGFLGLSERVRQTPSAKWVWDTYREDISITATNPRMLLDLACAGAGLVVLPCFVGETVQELQQIGERIEALSHEEWLVCHHEARHDRVIRDALDRLSELLCS</sequence>
<dbReference type="STRING" id="1156985.SAMN04488118_10770"/>
<dbReference type="InterPro" id="IPR036390">
    <property type="entry name" value="WH_DNA-bd_sf"/>
</dbReference>
<dbReference type="PANTHER" id="PTHR30537">
    <property type="entry name" value="HTH-TYPE TRANSCRIPTIONAL REGULATOR"/>
    <property type="match status" value="1"/>
</dbReference>
<dbReference type="PANTHER" id="PTHR30537:SF3">
    <property type="entry name" value="TRANSCRIPTIONAL REGULATORY PROTEIN"/>
    <property type="match status" value="1"/>
</dbReference>
<dbReference type="InterPro" id="IPR036388">
    <property type="entry name" value="WH-like_DNA-bd_sf"/>
</dbReference>
<organism evidence="3 4">
    <name type="scientific">Epibacterium ulvae</name>
    <dbReference type="NCBI Taxonomy" id="1156985"/>
    <lineage>
        <taxon>Bacteria</taxon>
        <taxon>Pseudomonadati</taxon>
        <taxon>Pseudomonadota</taxon>
        <taxon>Alphaproteobacteria</taxon>
        <taxon>Rhodobacterales</taxon>
        <taxon>Roseobacteraceae</taxon>
        <taxon>Epibacterium</taxon>
    </lineage>
</organism>
<dbReference type="InterPro" id="IPR058163">
    <property type="entry name" value="LysR-type_TF_proteobact-type"/>
</dbReference>
<dbReference type="PROSITE" id="PS50931">
    <property type="entry name" value="HTH_LYSR"/>
    <property type="match status" value="1"/>
</dbReference>
<dbReference type="Gene3D" id="3.40.190.10">
    <property type="entry name" value="Periplasmic binding protein-like II"/>
    <property type="match status" value="2"/>
</dbReference>